<accession>A0AAD7Q2K3</accession>
<evidence type="ECO:0000256" key="3">
    <source>
        <dbReference type="ARBA" id="ARBA00022786"/>
    </source>
</evidence>
<dbReference type="CDD" id="cd01989">
    <property type="entry name" value="USP_STK_Ubox_N"/>
    <property type="match status" value="1"/>
</dbReference>
<evidence type="ECO:0000256" key="2">
    <source>
        <dbReference type="ARBA" id="ARBA00012483"/>
    </source>
</evidence>
<dbReference type="EC" id="2.3.2.27" evidence="2"/>
<dbReference type="Pfam" id="PF00582">
    <property type="entry name" value="Usp"/>
    <property type="match status" value="1"/>
</dbReference>
<evidence type="ECO:0000259" key="5">
    <source>
        <dbReference type="Pfam" id="PF00582"/>
    </source>
</evidence>
<organism evidence="6 7">
    <name type="scientific">Quillaja saponaria</name>
    <name type="common">Soap bark tree</name>
    <dbReference type="NCBI Taxonomy" id="32244"/>
    <lineage>
        <taxon>Eukaryota</taxon>
        <taxon>Viridiplantae</taxon>
        <taxon>Streptophyta</taxon>
        <taxon>Embryophyta</taxon>
        <taxon>Tracheophyta</taxon>
        <taxon>Spermatophyta</taxon>
        <taxon>Magnoliopsida</taxon>
        <taxon>eudicotyledons</taxon>
        <taxon>Gunneridae</taxon>
        <taxon>Pentapetalae</taxon>
        <taxon>rosids</taxon>
        <taxon>fabids</taxon>
        <taxon>Fabales</taxon>
        <taxon>Quillajaceae</taxon>
        <taxon>Quillaja</taxon>
    </lineage>
</organism>
<dbReference type="Gene3D" id="3.40.50.620">
    <property type="entry name" value="HUPs"/>
    <property type="match status" value="1"/>
</dbReference>
<dbReference type="SUPFAM" id="SSF52402">
    <property type="entry name" value="Adenine nucleotide alpha hydrolases-like"/>
    <property type="match status" value="1"/>
</dbReference>
<evidence type="ECO:0000313" key="6">
    <source>
        <dbReference type="EMBL" id="KAJ7973682.1"/>
    </source>
</evidence>
<proteinExistence type="predicted"/>
<comment type="catalytic activity">
    <reaction evidence="1">
        <text>S-ubiquitinyl-[E2 ubiquitin-conjugating enzyme]-L-cysteine + [acceptor protein]-L-lysine = [E2 ubiquitin-conjugating enzyme]-L-cysteine + N(6)-ubiquitinyl-[acceptor protein]-L-lysine.</text>
        <dbReference type="EC" id="2.3.2.27"/>
    </reaction>
</comment>
<feature type="transmembrane region" description="Helical" evidence="4">
    <location>
        <begin position="414"/>
        <end position="431"/>
    </location>
</feature>
<gene>
    <name evidence="6" type="ORF">O6P43_003881</name>
</gene>
<feature type="domain" description="UspA" evidence="5">
    <location>
        <begin position="18"/>
        <end position="136"/>
    </location>
</feature>
<dbReference type="Proteomes" id="UP001163823">
    <property type="component" value="Chromosome 3"/>
</dbReference>
<evidence type="ECO:0000313" key="7">
    <source>
        <dbReference type="Proteomes" id="UP001163823"/>
    </source>
</evidence>
<dbReference type="EMBL" id="JARAOO010000003">
    <property type="protein sequence ID" value="KAJ7973682.1"/>
    <property type="molecule type" value="Genomic_DNA"/>
</dbReference>
<dbReference type="InterPro" id="IPR051348">
    <property type="entry name" value="U-box_ubiquitin_ligases"/>
</dbReference>
<keyword evidence="7" id="KW-1185">Reference proteome</keyword>
<dbReference type="GO" id="GO:0061630">
    <property type="term" value="F:ubiquitin protein ligase activity"/>
    <property type="evidence" value="ECO:0007669"/>
    <property type="project" value="UniProtKB-EC"/>
</dbReference>
<keyword evidence="4" id="KW-1133">Transmembrane helix</keyword>
<name>A0AAD7Q2K3_QUISA</name>
<comment type="caution">
    <text evidence="6">The sequence shown here is derived from an EMBL/GenBank/DDBJ whole genome shotgun (WGS) entry which is preliminary data.</text>
</comment>
<evidence type="ECO:0000256" key="1">
    <source>
        <dbReference type="ARBA" id="ARBA00000900"/>
    </source>
</evidence>
<dbReference type="InterPro" id="IPR014729">
    <property type="entry name" value="Rossmann-like_a/b/a_fold"/>
</dbReference>
<dbReference type="AlphaFoldDB" id="A0AAD7Q2K3"/>
<dbReference type="InterPro" id="IPR006016">
    <property type="entry name" value="UspA"/>
</dbReference>
<evidence type="ECO:0000256" key="4">
    <source>
        <dbReference type="SAM" id="Phobius"/>
    </source>
</evidence>
<keyword evidence="4" id="KW-0812">Transmembrane</keyword>
<keyword evidence="4" id="KW-0472">Membrane</keyword>
<dbReference type="KEGG" id="qsa:O6P43_003881"/>
<dbReference type="PANTHER" id="PTHR45647:SF25">
    <property type="entry name" value="ADENINE NUCLEOTIDE ALPHA HYDROLASES-LIKE SUPERFAMILY PROTEIN"/>
    <property type="match status" value="1"/>
</dbReference>
<protein>
    <recommendedName>
        <fullName evidence="2">RING-type E3 ubiquitin transferase</fullName>
        <ecNumber evidence="2">2.3.2.27</ecNumber>
    </recommendedName>
</protein>
<keyword evidence="3" id="KW-0833">Ubl conjugation pathway</keyword>
<dbReference type="PANTHER" id="PTHR45647">
    <property type="entry name" value="OS02G0152300 PROTEIN"/>
    <property type="match status" value="1"/>
</dbReference>
<reference evidence="6" key="1">
    <citation type="journal article" date="2023" name="Science">
        <title>Elucidation of the pathway for biosynthesis of saponin adjuvants from the soapbark tree.</title>
        <authorList>
            <person name="Reed J."/>
            <person name="Orme A."/>
            <person name="El-Demerdash A."/>
            <person name="Owen C."/>
            <person name="Martin L.B.B."/>
            <person name="Misra R.C."/>
            <person name="Kikuchi S."/>
            <person name="Rejzek M."/>
            <person name="Martin A.C."/>
            <person name="Harkess A."/>
            <person name="Leebens-Mack J."/>
            <person name="Louveau T."/>
            <person name="Stephenson M.J."/>
            <person name="Osbourn A."/>
        </authorList>
    </citation>
    <scope>NUCLEOTIDE SEQUENCE</scope>
    <source>
        <strain evidence="6">S10</strain>
    </source>
</reference>
<sequence length="434" mass="49585">MWNPRRIGERRQGEGLVALAVDKDKSSQYALKWAVENFLPRDRTIKLVHVNQRIASSHPNPGNGHTSIQQHQDAPHIKEVMLPFRCFCIRRQVQFEIVVLHDPDVAKALIEYVSLNGVDTLLLGASSRNSISRLFMRNSDVPSSVMKWTPDFCNVYIISKGKANTIRPASRPVPVPIILAVERARSIHPDHLNDETAEYDMLSARGRAPSVYDELSAIENDISFLSPGRSSTDSTFLSFYQSLGSESPRGSPKVSYFEDGEFEPLFSTNSDMVDHNTDQHELSSSGNSSFLLQEMADMEYEMRRTKIELKQTTEMYHAACKEALASKQKAIEVQEWKLKEEQRLKEVEASALAFVDKEKAKYEAAIETAHRFADQDLQKRILNLEMKALIESEEKKIVLDALGQSHIALKYQSLFHILAVFFLFYFYFYFYPFT</sequence>